<feature type="domain" description="Rieske" evidence="11">
    <location>
        <begin position="57"/>
        <end position="149"/>
    </location>
</feature>
<organism evidence="12 13">
    <name type="scientific">Streptomyces spiramenti</name>
    <dbReference type="NCBI Taxonomy" id="2720606"/>
    <lineage>
        <taxon>Bacteria</taxon>
        <taxon>Bacillati</taxon>
        <taxon>Actinomycetota</taxon>
        <taxon>Actinomycetes</taxon>
        <taxon>Kitasatosporales</taxon>
        <taxon>Streptomycetaceae</taxon>
        <taxon>Streptomyces</taxon>
    </lineage>
</organism>
<dbReference type="SUPFAM" id="SSF50022">
    <property type="entry name" value="ISP domain"/>
    <property type="match status" value="1"/>
</dbReference>
<comment type="cofactor">
    <cofactor evidence="9">
        <name>[2Fe-2S] cluster</name>
        <dbReference type="ChEBI" id="CHEBI:190135"/>
    </cofactor>
</comment>
<keyword evidence="6" id="KW-0411">Iron-sulfur</keyword>
<keyword evidence="13" id="KW-1185">Reference proteome</keyword>
<dbReference type="InterPro" id="IPR036922">
    <property type="entry name" value="Rieske_2Fe-2S_sf"/>
</dbReference>
<dbReference type="EMBL" id="JAAVJB010000103">
    <property type="protein sequence ID" value="NJP67343.1"/>
    <property type="molecule type" value="Genomic_DNA"/>
</dbReference>
<dbReference type="PROSITE" id="PS51296">
    <property type="entry name" value="RIESKE"/>
    <property type="match status" value="1"/>
</dbReference>
<evidence type="ECO:0000256" key="3">
    <source>
        <dbReference type="ARBA" id="ARBA00022714"/>
    </source>
</evidence>
<keyword evidence="4" id="KW-0479">Metal-binding</keyword>
<evidence type="ECO:0000256" key="10">
    <source>
        <dbReference type="SAM" id="MobiDB-lite"/>
    </source>
</evidence>
<protein>
    <recommendedName>
        <fullName evidence="2">Cytochrome bc1 complex Rieske iron-sulfur subunit</fullName>
    </recommendedName>
    <alternativeName>
        <fullName evidence="8">Cytochrome bc1 reductase complex subunit QcrA</fullName>
    </alternativeName>
</protein>
<reference evidence="12 13" key="1">
    <citation type="submission" date="2020-03" db="EMBL/GenBank/DDBJ databases">
        <title>Draft genome of Streptomyces sp. ventii, isolated from the Axial Seamount in the Pacific Ocean, and resequencing of the two type strains Streptomyces lonarensis strain NCL 716 and Streptomyces bohaiensis strain 11A07.</title>
        <authorList>
            <person name="Loughran R.M."/>
            <person name="Pfannmuller K.M."/>
            <person name="Wasson B.J."/>
            <person name="Deadmond M.C."/>
            <person name="Paddock B.E."/>
            <person name="Koyack M.J."/>
            <person name="Gallegos D.A."/>
            <person name="Mitchell E.A."/>
            <person name="Ushijima B."/>
            <person name="Saw J.H."/>
            <person name="Mcphail K.L."/>
            <person name="Videau P."/>
        </authorList>
    </citation>
    <scope>NUCLEOTIDE SEQUENCE [LARGE SCALE GENOMIC DNA]</scope>
    <source>
        <strain evidence="13">5675061</strain>
    </source>
</reference>
<dbReference type="InterPro" id="IPR014349">
    <property type="entry name" value="Rieske_Fe-S_prot"/>
</dbReference>
<evidence type="ECO:0000256" key="7">
    <source>
        <dbReference type="ARBA" id="ARBA00023157"/>
    </source>
</evidence>
<sequence>MPPAAGGGTASTAPRGASRRTVLCGAALVSAGAVGLTATACGQEGGSQPAEGVAEPVQLGPAEDVPVGGTQLYRDEKVLVCRPEAGEYRAFSAVCPHAGCVLSGIRDEVAVCSCHGSTFEPATGEVLRGPAEEPLTPLELEIDAGDGLMVARPQS</sequence>
<evidence type="ECO:0000313" key="13">
    <source>
        <dbReference type="Proteomes" id="UP000746503"/>
    </source>
</evidence>
<evidence type="ECO:0000256" key="8">
    <source>
        <dbReference type="ARBA" id="ARBA00029586"/>
    </source>
</evidence>
<dbReference type="Pfam" id="PF00355">
    <property type="entry name" value="Rieske"/>
    <property type="match status" value="1"/>
</dbReference>
<evidence type="ECO:0000256" key="1">
    <source>
        <dbReference type="ARBA" id="ARBA00002494"/>
    </source>
</evidence>
<dbReference type="Gene3D" id="2.102.10.10">
    <property type="entry name" value="Rieske [2Fe-2S] iron-sulphur domain"/>
    <property type="match status" value="1"/>
</dbReference>
<gene>
    <name evidence="12" type="ORF">HCJ92_13785</name>
</gene>
<dbReference type="InterPro" id="IPR005805">
    <property type="entry name" value="Rieske_Fe-S_prot_C"/>
</dbReference>
<evidence type="ECO:0000256" key="6">
    <source>
        <dbReference type="ARBA" id="ARBA00023014"/>
    </source>
</evidence>
<evidence type="ECO:0000313" key="12">
    <source>
        <dbReference type="EMBL" id="NJP67343.1"/>
    </source>
</evidence>
<proteinExistence type="predicted"/>
<keyword evidence="7" id="KW-1015">Disulfide bond</keyword>
<name>A0ABX1AJP1_9ACTN</name>
<comment type="function">
    <text evidence="1">Iron-sulfur subunit of the cytochrome bc1 complex, an essential component of the respiratory electron transport chain required for ATP synthesis. The bc1 complex catalyzes the oxidation of menaquinol and the reduction of cytochrome c in the respiratory chain. The bc1 complex operates through a Q-cycle mechanism that couples electron transfer to generation of the proton gradient that drives ATP synthesis.</text>
</comment>
<evidence type="ECO:0000256" key="9">
    <source>
        <dbReference type="ARBA" id="ARBA00034078"/>
    </source>
</evidence>
<keyword evidence="3" id="KW-0001">2Fe-2S</keyword>
<dbReference type="PANTHER" id="PTHR10134">
    <property type="entry name" value="CYTOCHROME B-C1 COMPLEX SUBUNIT RIESKE, MITOCHONDRIAL"/>
    <property type="match status" value="1"/>
</dbReference>
<dbReference type="InterPro" id="IPR017941">
    <property type="entry name" value="Rieske_2Fe-2S"/>
</dbReference>
<keyword evidence="5" id="KW-0408">Iron</keyword>
<comment type="caution">
    <text evidence="12">The sequence shown here is derived from an EMBL/GenBank/DDBJ whole genome shotgun (WGS) entry which is preliminary data.</text>
</comment>
<feature type="region of interest" description="Disordered" evidence="10">
    <location>
        <begin position="42"/>
        <end position="68"/>
    </location>
</feature>
<evidence type="ECO:0000256" key="5">
    <source>
        <dbReference type="ARBA" id="ARBA00023004"/>
    </source>
</evidence>
<accession>A0ABX1AJP1</accession>
<dbReference type="Proteomes" id="UP000746503">
    <property type="component" value="Unassembled WGS sequence"/>
</dbReference>
<evidence type="ECO:0000256" key="2">
    <source>
        <dbReference type="ARBA" id="ARBA00015816"/>
    </source>
</evidence>
<dbReference type="CDD" id="cd03467">
    <property type="entry name" value="Rieske"/>
    <property type="match status" value="1"/>
</dbReference>
<dbReference type="PRINTS" id="PR00162">
    <property type="entry name" value="RIESKE"/>
</dbReference>
<evidence type="ECO:0000259" key="11">
    <source>
        <dbReference type="PROSITE" id="PS51296"/>
    </source>
</evidence>
<evidence type="ECO:0000256" key="4">
    <source>
        <dbReference type="ARBA" id="ARBA00022723"/>
    </source>
</evidence>